<dbReference type="SMART" id="SM01317">
    <property type="entry name" value="SPOB_ab"/>
    <property type="match status" value="1"/>
</dbReference>
<keyword evidence="3" id="KW-0418">Kinase</keyword>
<keyword evidence="1" id="KW-0597">Phosphoprotein</keyword>
<evidence type="ECO:0000256" key="2">
    <source>
        <dbReference type="ARBA" id="ARBA00022679"/>
    </source>
</evidence>
<evidence type="ECO:0000256" key="3">
    <source>
        <dbReference type="ARBA" id="ARBA00022777"/>
    </source>
</evidence>
<evidence type="ECO:0000256" key="1">
    <source>
        <dbReference type="ARBA" id="ARBA00022553"/>
    </source>
</evidence>
<dbReference type="Gene3D" id="3.30.565.30">
    <property type="entry name" value="Sporulation initiation phosphotransferase B (SpoOB), C-terminal domain"/>
    <property type="match status" value="1"/>
</dbReference>
<evidence type="ECO:0000259" key="4">
    <source>
        <dbReference type="SMART" id="SM01317"/>
    </source>
</evidence>
<dbReference type="InterPro" id="IPR016122">
    <property type="entry name" value="SpoOB_C"/>
</dbReference>
<sequence>MSKSAQIVEALRHSRHDWLNQLQLIKGYMALERYDRMNDVIEEIIQQAHQDSKISSLNAPVFAERLLTFNWHNHPYQLAYECLLERSDLSDKEAKIVRILNEGFIAFDKSSQIGEDNHLLLVLKDLDHLTFEWDFHGRISSFDEIECFIERVTTKETGVKCKEKQFMENEIFVSLEIGP</sequence>
<keyword evidence="6" id="KW-1185">Reference proteome</keyword>
<dbReference type="InterPro" id="IPR037100">
    <property type="entry name" value="Spo0B_C_sf"/>
</dbReference>
<keyword evidence="2 5" id="KW-0808">Transferase</keyword>
<organism evidence="5 6">
    <name type="scientific">Texcoconibacillus texcoconensis</name>
    <dbReference type="NCBI Taxonomy" id="1095777"/>
    <lineage>
        <taxon>Bacteria</taxon>
        <taxon>Bacillati</taxon>
        <taxon>Bacillota</taxon>
        <taxon>Bacilli</taxon>
        <taxon>Bacillales</taxon>
        <taxon>Bacillaceae</taxon>
        <taxon>Texcoconibacillus</taxon>
    </lineage>
</organism>
<protein>
    <submittedName>
        <fullName evidence="5">Stage 0 sporulation protein B (Sporulation initiation phosphotransferase)</fullName>
        <ecNumber evidence="5">2.7.-.-</ecNumber>
    </submittedName>
</protein>
<dbReference type="Proteomes" id="UP000551878">
    <property type="component" value="Unassembled WGS sequence"/>
</dbReference>
<dbReference type="Pfam" id="PF14689">
    <property type="entry name" value="SPOB_a"/>
    <property type="match status" value="1"/>
</dbReference>
<dbReference type="RefSeq" id="WP_184663676.1">
    <property type="nucleotide sequence ID" value="NZ_JACHHB010000005.1"/>
</dbReference>
<dbReference type="EC" id="2.7.-.-" evidence="5"/>
<dbReference type="GO" id="GO:0000155">
    <property type="term" value="F:phosphorelay sensor kinase activity"/>
    <property type="evidence" value="ECO:0007669"/>
    <property type="project" value="InterPro"/>
</dbReference>
<name>A0A840QPA0_9BACI</name>
<feature type="domain" description="Sporulation initiation phosphotransferase B C-terminal" evidence="4">
    <location>
        <begin position="59"/>
        <end position="173"/>
    </location>
</feature>
<evidence type="ECO:0000313" key="5">
    <source>
        <dbReference type="EMBL" id="MBB5173222.1"/>
    </source>
</evidence>
<dbReference type="Gene3D" id="1.10.287.130">
    <property type="match status" value="1"/>
</dbReference>
<dbReference type="InterPro" id="IPR016120">
    <property type="entry name" value="Sig_transdc_His_kin_SpoOB"/>
</dbReference>
<dbReference type="AlphaFoldDB" id="A0A840QPA0"/>
<reference evidence="5 6" key="1">
    <citation type="submission" date="2020-08" db="EMBL/GenBank/DDBJ databases">
        <title>Genomic Encyclopedia of Type Strains, Phase IV (KMG-IV): sequencing the most valuable type-strain genomes for metagenomic binning, comparative biology and taxonomic classification.</title>
        <authorList>
            <person name="Goeker M."/>
        </authorList>
    </citation>
    <scope>NUCLEOTIDE SEQUENCE [LARGE SCALE GENOMIC DNA]</scope>
    <source>
        <strain evidence="5 6">DSM 24696</strain>
    </source>
</reference>
<dbReference type="Pfam" id="PF14682">
    <property type="entry name" value="SPOB_ab"/>
    <property type="match status" value="1"/>
</dbReference>
<evidence type="ECO:0000313" key="6">
    <source>
        <dbReference type="Proteomes" id="UP000551878"/>
    </source>
</evidence>
<proteinExistence type="predicted"/>
<dbReference type="EMBL" id="JACHHB010000005">
    <property type="protein sequence ID" value="MBB5173222.1"/>
    <property type="molecule type" value="Genomic_DNA"/>
</dbReference>
<gene>
    <name evidence="5" type="ORF">HNQ41_001391</name>
</gene>
<accession>A0A840QPA0</accession>
<dbReference type="InterPro" id="IPR039506">
    <property type="entry name" value="SPOB_a"/>
</dbReference>
<dbReference type="SUPFAM" id="SSF55890">
    <property type="entry name" value="Sporulation response regulatory protein Spo0B"/>
    <property type="match status" value="1"/>
</dbReference>
<comment type="caution">
    <text evidence="5">The sequence shown here is derived from an EMBL/GenBank/DDBJ whole genome shotgun (WGS) entry which is preliminary data.</text>
</comment>